<evidence type="ECO:0000313" key="10">
    <source>
        <dbReference type="Proteomes" id="UP000050761"/>
    </source>
</evidence>
<dbReference type="GO" id="GO:0006183">
    <property type="term" value="P:GTP biosynthetic process"/>
    <property type="evidence" value="ECO:0007669"/>
    <property type="project" value="InterPro"/>
</dbReference>
<feature type="domain" description="Nucleoside diphosphate kinase-like" evidence="8">
    <location>
        <begin position="2"/>
        <end position="84"/>
    </location>
</feature>
<dbReference type="InterPro" id="IPR034907">
    <property type="entry name" value="NDK-like_dom"/>
</dbReference>
<accession>A0A3P7ZD02</accession>
<evidence type="ECO:0000256" key="7">
    <source>
        <dbReference type="RuleBase" id="RU004011"/>
    </source>
</evidence>
<dbReference type="PRINTS" id="PR01243">
    <property type="entry name" value="NUCDPKINASE"/>
</dbReference>
<accession>A0A183FPX4</accession>
<organism evidence="10 11">
    <name type="scientific">Heligmosomoides polygyrus</name>
    <name type="common">Parasitic roundworm</name>
    <dbReference type="NCBI Taxonomy" id="6339"/>
    <lineage>
        <taxon>Eukaryota</taxon>
        <taxon>Metazoa</taxon>
        <taxon>Ecdysozoa</taxon>
        <taxon>Nematoda</taxon>
        <taxon>Chromadorea</taxon>
        <taxon>Rhabditida</taxon>
        <taxon>Rhabditina</taxon>
        <taxon>Rhabditomorpha</taxon>
        <taxon>Strongyloidea</taxon>
        <taxon>Heligmosomidae</taxon>
        <taxon>Heligmosomoides</taxon>
    </lineage>
</organism>
<evidence type="ECO:0000256" key="5">
    <source>
        <dbReference type="ARBA" id="ARBA00022777"/>
    </source>
</evidence>
<comment type="similarity">
    <text evidence="2 6 7">Belongs to the NDK family.</text>
</comment>
<dbReference type="EMBL" id="UZAH01026522">
    <property type="protein sequence ID" value="VDO81924.1"/>
    <property type="molecule type" value="Genomic_DNA"/>
</dbReference>
<dbReference type="InterPro" id="IPR001564">
    <property type="entry name" value="Nucleoside_diP_kinase"/>
</dbReference>
<proteinExistence type="inferred from homology"/>
<protein>
    <recommendedName>
        <fullName evidence="3">nucleoside-diphosphate kinase</fullName>
        <ecNumber evidence="3">2.7.4.6</ecNumber>
    </recommendedName>
</protein>
<dbReference type="SMART" id="SM00562">
    <property type="entry name" value="NDK"/>
    <property type="match status" value="1"/>
</dbReference>
<evidence type="ECO:0000313" key="11">
    <source>
        <dbReference type="WBParaSite" id="HPBE_0000971801-mRNA-1"/>
    </source>
</evidence>
<evidence type="ECO:0000256" key="2">
    <source>
        <dbReference type="ARBA" id="ARBA00008142"/>
    </source>
</evidence>
<reference evidence="11" key="2">
    <citation type="submission" date="2019-09" db="UniProtKB">
        <authorList>
            <consortium name="WormBaseParasite"/>
        </authorList>
    </citation>
    <scope>IDENTIFICATION</scope>
</reference>
<dbReference type="Pfam" id="PF00334">
    <property type="entry name" value="NDK"/>
    <property type="match status" value="1"/>
</dbReference>
<gene>
    <name evidence="9" type="ORF">HPBE_LOCUS9719</name>
</gene>
<dbReference type="SUPFAM" id="SSF54919">
    <property type="entry name" value="Nucleoside diphosphate kinase, NDK"/>
    <property type="match status" value="1"/>
</dbReference>
<dbReference type="Proteomes" id="UP000050761">
    <property type="component" value="Unassembled WGS sequence"/>
</dbReference>
<evidence type="ECO:0000313" key="9">
    <source>
        <dbReference type="EMBL" id="VDO81924.1"/>
    </source>
</evidence>
<dbReference type="PANTHER" id="PTHR11349">
    <property type="entry name" value="NUCLEOSIDE DIPHOSPHATE KINASE"/>
    <property type="match status" value="1"/>
</dbReference>
<dbReference type="GO" id="GO:0006241">
    <property type="term" value="P:CTP biosynthetic process"/>
    <property type="evidence" value="ECO:0007669"/>
    <property type="project" value="InterPro"/>
</dbReference>
<dbReference type="EC" id="2.7.4.6" evidence="3"/>
<evidence type="ECO:0000256" key="6">
    <source>
        <dbReference type="PROSITE-ProRule" id="PRU00706"/>
    </source>
</evidence>
<evidence type="ECO:0000256" key="1">
    <source>
        <dbReference type="ARBA" id="ARBA00001946"/>
    </source>
</evidence>
<comment type="caution">
    <text evidence="6">Lacks conserved residue(s) required for the propagation of feature annotation.</text>
</comment>
<dbReference type="OrthoDB" id="2162449at2759"/>
<dbReference type="Gene3D" id="3.30.70.141">
    <property type="entry name" value="Nucleoside diphosphate kinase-like domain"/>
    <property type="match status" value="1"/>
</dbReference>
<dbReference type="GO" id="GO:0004550">
    <property type="term" value="F:nucleoside diphosphate kinase activity"/>
    <property type="evidence" value="ECO:0007669"/>
    <property type="project" value="UniProtKB-EC"/>
</dbReference>
<sequence>MATGYKLVALKIMTAFKEHLEVHYQDLKDKPFFTHLIKYIGSGPVIAMVWQGIDVVKQGGAMLGATNLLASAPGTIRGRGRLSGRCLRAAVGSGCLELCWQHRRPSPPEPTAIHRRVDPDSIPSSVYSRHPTCDLPIVRLLKINLYLILFVS</sequence>
<evidence type="ECO:0000256" key="4">
    <source>
        <dbReference type="ARBA" id="ARBA00022679"/>
    </source>
</evidence>
<evidence type="ECO:0000256" key="3">
    <source>
        <dbReference type="ARBA" id="ARBA00012966"/>
    </source>
</evidence>
<comment type="cofactor">
    <cofactor evidence="1">
        <name>Mg(2+)</name>
        <dbReference type="ChEBI" id="CHEBI:18420"/>
    </cofactor>
</comment>
<dbReference type="GO" id="GO:0006228">
    <property type="term" value="P:UTP biosynthetic process"/>
    <property type="evidence" value="ECO:0007669"/>
    <property type="project" value="InterPro"/>
</dbReference>
<keyword evidence="4" id="KW-0808">Transferase</keyword>
<keyword evidence="10" id="KW-1185">Reference proteome</keyword>
<dbReference type="PROSITE" id="PS51374">
    <property type="entry name" value="NDPK_LIKE"/>
    <property type="match status" value="1"/>
</dbReference>
<name>A0A183FPX4_HELPZ</name>
<dbReference type="InterPro" id="IPR036850">
    <property type="entry name" value="NDK-like_dom_sf"/>
</dbReference>
<dbReference type="AlphaFoldDB" id="A0A183FPX4"/>
<reference evidence="9 10" key="1">
    <citation type="submission" date="2018-11" db="EMBL/GenBank/DDBJ databases">
        <authorList>
            <consortium name="Pathogen Informatics"/>
        </authorList>
    </citation>
    <scope>NUCLEOTIDE SEQUENCE [LARGE SCALE GENOMIC DNA]</scope>
</reference>
<evidence type="ECO:0000259" key="8">
    <source>
        <dbReference type="SMART" id="SM00562"/>
    </source>
</evidence>
<keyword evidence="5" id="KW-0418">Kinase</keyword>
<dbReference type="WBParaSite" id="HPBE_0000971801-mRNA-1">
    <property type="protein sequence ID" value="HPBE_0000971801-mRNA-1"/>
    <property type="gene ID" value="HPBE_0000971801"/>
</dbReference>